<name>A0A0E0BT21_9ORYZ</name>
<reference evidence="4" key="1">
    <citation type="submission" date="2015-04" db="UniProtKB">
        <authorList>
            <consortium name="EnsemblPlants"/>
        </authorList>
    </citation>
    <scope>IDENTIFICATION</scope>
</reference>
<dbReference type="GO" id="GO:0043622">
    <property type="term" value="P:cortical microtubule organization"/>
    <property type="evidence" value="ECO:0007669"/>
    <property type="project" value="InterPro"/>
</dbReference>
<dbReference type="PANTHER" id="PTHR33403:SF38">
    <property type="entry name" value="PROTEIN SPIRAL1-LIKE 3"/>
    <property type="match status" value="1"/>
</dbReference>
<reference evidence="4" key="2">
    <citation type="submission" date="2018-05" db="EMBL/GenBank/DDBJ databases">
        <title>OgluRS3 (Oryza glumaepatula Reference Sequence Version 3).</title>
        <authorList>
            <person name="Zhang J."/>
            <person name="Kudrna D."/>
            <person name="Lee S."/>
            <person name="Talag J."/>
            <person name="Welchert J."/>
            <person name="Wing R.A."/>
        </authorList>
    </citation>
    <scope>NUCLEOTIDE SEQUENCE [LARGE SCALE GENOMIC DNA]</scope>
</reference>
<dbReference type="Proteomes" id="UP000026961">
    <property type="component" value="Chromosome 12"/>
</dbReference>
<comment type="similarity">
    <text evidence="1">Belongs to the SPIRAL1 family.</text>
</comment>
<accession>A0A0E0BT21</accession>
<dbReference type="Gramene" id="OGLUM12G14610.1">
    <property type="protein sequence ID" value="OGLUM12G14610.1"/>
    <property type="gene ID" value="OGLUM12G14610"/>
</dbReference>
<evidence type="ECO:0000256" key="3">
    <source>
        <dbReference type="SAM" id="MobiDB-lite"/>
    </source>
</evidence>
<keyword evidence="2" id="KW-0493">Microtubule</keyword>
<feature type="region of interest" description="Disordered" evidence="3">
    <location>
        <begin position="1"/>
        <end position="100"/>
    </location>
</feature>
<feature type="compositionally biased region" description="Low complexity" evidence="3">
    <location>
        <begin position="1"/>
        <end position="13"/>
    </location>
</feature>
<protein>
    <submittedName>
        <fullName evidence="4">Uncharacterized protein</fullName>
    </submittedName>
</protein>
<dbReference type="eggNOG" id="ENOG502S4KK">
    <property type="taxonomic scope" value="Eukaryota"/>
</dbReference>
<feature type="compositionally biased region" description="Gly residues" evidence="3">
    <location>
        <begin position="58"/>
        <end position="75"/>
    </location>
</feature>
<keyword evidence="5" id="KW-1185">Reference proteome</keyword>
<dbReference type="GO" id="GO:0010005">
    <property type="term" value="C:cortical microtubule, transverse to long axis"/>
    <property type="evidence" value="ECO:0007669"/>
    <property type="project" value="TreeGrafter"/>
</dbReference>
<dbReference type="AlphaFoldDB" id="A0A0E0BT21"/>
<evidence type="ECO:0000256" key="1">
    <source>
        <dbReference type="ARBA" id="ARBA00009656"/>
    </source>
</evidence>
<dbReference type="InterPro" id="IPR039613">
    <property type="entry name" value="SPR1/2/3/4/5"/>
</dbReference>
<dbReference type="PANTHER" id="PTHR33403">
    <property type="entry name" value="SPR1"/>
    <property type="match status" value="1"/>
</dbReference>
<dbReference type="STRING" id="40148.A0A0E0BT21"/>
<proteinExistence type="inferred from homology"/>
<feature type="region of interest" description="Disordered" evidence="3">
    <location>
        <begin position="121"/>
        <end position="154"/>
    </location>
</feature>
<evidence type="ECO:0000313" key="5">
    <source>
        <dbReference type="Proteomes" id="UP000026961"/>
    </source>
</evidence>
<sequence length="154" mass="15797">MAAADRIAAASSDPTPPPPLPLCSSSPRNRSRRAPTPFLPPGSGEKGKMLFYKMGRGVSSGGGQSSLGYLFGGGEAPKSAEKPAPVQKPAPSSSAEKLKEIPAGIQSSKANNYMRAEGQNCGNFLTDRPSTKVQAAPGGGSSLDYLFSGNKDGK</sequence>
<evidence type="ECO:0000313" key="4">
    <source>
        <dbReference type="EnsemblPlants" id="OGLUM12G14610.1"/>
    </source>
</evidence>
<organism evidence="4">
    <name type="scientific">Oryza glumipatula</name>
    <dbReference type="NCBI Taxonomy" id="40148"/>
    <lineage>
        <taxon>Eukaryota</taxon>
        <taxon>Viridiplantae</taxon>
        <taxon>Streptophyta</taxon>
        <taxon>Embryophyta</taxon>
        <taxon>Tracheophyta</taxon>
        <taxon>Spermatophyta</taxon>
        <taxon>Magnoliopsida</taxon>
        <taxon>Liliopsida</taxon>
        <taxon>Poales</taxon>
        <taxon>Poaceae</taxon>
        <taxon>BOP clade</taxon>
        <taxon>Oryzoideae</taxon>
        <taxon>Oryzeae</taxon>
        <taxon>Oryzinae</taxon>
        <taxon>Oryza</taxon>
    </lineage>
</organism>
<dbReference type="EnsemblPlants" id="OGLUM12G14610.1">
    <property type="protein sequence ID" value="OGLUM12G14610.1"/>
    <property type="gene ID" value="OGLUM12G14610"/>
</dbReference>
<evidence type="ECO:0000256" key="2">
    <source>
        <dbReference type="ARBA" id="ARBA00022701"/>
    </source>
</evidence>